<keyword evidence="3" id="KW-1185">Reference proteome</keyword>
<gene>
    <name evidence="2" type="ORF">HEQ44_07215</name>
</gene>
<keyword evidence="1" id="KW-1133">Transmembrane helix</keyword>
<dbReference type="RefSeq" id="WP_168849690.1">
    <property type="nucleotide sequence ID" value="NZ_JAAVSD010000017.1"/>
</dbReference>
<dbReference type="Proteomes" id="UP000707477">
    <property type="component" value="Unassembled WGS sequence"/>
</dbReference>
<feature type="transmembrane region" description="Helical" evidence="1">
    <location>
        <begin position="59"/>
        <end position="78"/>
    </location>
</feature>
<name>A0ABX1L4L0_9LACO</name>
<evidence type="ECO:0000256" key="1">
    <source>
        <dbReference type="SAM" id="Phobius"/>
    </source>
</evidence>
<proteinExistence type="predicted"/>
<dbReference type="EMBL" id="JAAVSD010000017">
    <property type="protein sequence ID" value="NLR29971.1"/>
    <property type="molecule type" value="Genomic_DNA"/>
</dbReference>
<accession>A0ABX1L4L0</accession>
<evidence type="ECO:0000313" key="2">
    <source>
        <dbReference type="EMBL" id="NLR29971.1"/>
    </source>
</evidence>
<reference evidence="2 3" key="1">
    <citation type="submission" date="2020-03" db="EMBL/GenBank/DDBJ databases">
        <authorList>
            <person name="Zhang Z."/>
            <person name="Guo Z."/>
            <person name="Hou Q."/>
            <person name="Shen X."/>
        </authorList>
    </citation>
    <scope>NUCLEOTIDE SEQUENCE [LARGE SCALE GENOMIC DNA]</scope>
    <source>
        <strain evidence="2 3">HBUAS51329</strain>
    </source>
</reference>
<dbReference type="PANTHER" id="PTHR40076:SF1">
    <property type="entry name" value="MEMBRANE PROTEIN"/>
    <property type="match status" value="1"/>
</dbReference>
<keyword evidence="1" id="KW-0472">Membrane</keyword>
<protein>
    <submittedName>
        <fullName evidence="2">DUF975 family protein</fullName>
    </submittedName>
</protein>
<organism evidence="2 3">
    <name type="scientific">Levilactobacillus tujiorum</name>
    <dbReference type="NCBI Taxonomy" id="2912243"/>
    <lineage>
        <taxon>Bacteria</taxon>
        <taxon>Bacillati</taxon>
        <taxon>Bacillota</taxon>
        <taxon>Bacilli</taxon>
        <taxon>Lactobacillales</taxon>
        <taxon>Lactobacillaceae</taxon>
        <taxon>Levilactobacillus</taxon>
    </lineage>
</organism>
<feature type="transmembrane region" description="Helical" evidence="1">
    <location>
        <begin position="112"/>
        <end position="140"/>
    </location>
</feature>
<feature type="transmembrane region" description="Helical" evidence="1">
    <location>
        <begin position="21"/>
        <end position="39"/>
    </location>
</feature>
<feature type="transmembrane region" description="Helical" evidence="1">
    <location>
        <begin position="180"/>
        <end position="207"/>
    </location>
</feature>
<evidence type="ECO:0000313" key="3">
    <source>
        <dbReference type="Proteomes" id="UP000707477"/>
    </source>
</evidence>
<sequence>MDSQDRINFKLGAKSQILDHLGFYILLSILWLALSWIGGMVYERSVNVFTQTVTTNGGTFMGSVFSFGWLLIIAGQMLRAGTRLTMIDIDRGNAQLDNPIQRSFKLFDNGRYFLGWLFIGILIAIFTFLWSLLLVVPGIIKTYSYSQAFFLYRDAVDKGESMTVLQAITKSRQLMDGNKAFLFIMDLSFIGWFLLSFITFGLANLFVQPYYDMARAKFFTQLVVRHDQPQMASAGTSGQDSSDSE</sequence>
<dbReference type="InterPro" id="IPR010380">
    <property type="entry name" value="DUF975"/>
</dbReference>
<keyword evidence="1" id="KW-0812">Transmembrane</keyword>
<dbReference type="PANTHER" id="PTHR40076">
    <property type="entry name" value="MEMBRANE PROTEIN-RELATED"/>
    <property type="match status" value="1"/>
</dbReference>
<comment type="caution">
    <text evidence="2">The sequence shown here is derived from an EMBL/GenBank/DDBJ whole genome shotgun (WGS) entry which is preliminary data.</text>
</comment>
<dbReference type="Pfam" id="PF06161">
    <property type="entry name" value="DUF975"/>
    <property type="match status" value="1"/>
</dbReference>